<dbReference type="AlphaFoldDB" id="A0A9P4YXD6"/>
<accession>A0A9P4YXD6</accession>
<dbReference type="GeneID" id="55973304"/>
<proteinExistence type="predicted"/>
<dbReference type="PANTHER" id="PTHR14614">
    <property type="entry name" value="HEPATOCELLULAR CARCINOMA-ASSOCIATED ANTIGEN"/>
    <property type="match status" value="1"/>
</dbReference>
<evidence type="ECO:0000313" key="1">
    <source>
        <dbReference type="EMBL" id="KAF4122774.1"/>
    </source>
</evidence>
<dbReference type="InterPro" id="IPR029063">
    <property type="entry name" value="SAM-dependent_MTases_sf"/>
</dbReference>
<comment type="caution">
    <text evidence="1">The sequence shown here is derived from an EMBL/GenBank/DDBJ whole genome shotgun (WGS) entry which is preliminary data.</text>
</comment>
<sequence length="391" mass="42216">MHYVRCLRRPKVTPSRATYTIELLFIISTDLGDSLLFPDEPIDLSVTAYTGPEDAKGTPLASKGQVSWKTGQRVVKQDFGTPPTVTRALSAGKTVQLRIGGPGSSSADSAHAVAGCTAEDDGLIMPLWVAVHHPSHQHEEHVSTRKLRLPRGTTLEIAEDIGEPKSLARHVWDGGLAAVCGLAEGGDVSGGPCLRLVREMIARGGNILELGCGVGVLGLGTALVADAMRGTLTTARTSVVMTDLEDAEEQVRSNMGRVLPRLSRHDEEGEIGGIELVYENLDWEDGSRGRFGPAVASRSWDLIMLSDCTYNVDVLPALVGTLEALHAANVARGLNGGTRVFIATKPRHESETEAFDLLNTKGWSRLTEQTIPLPVMGEEPQRVELYLYERR</sequence>
<keyword evidence="1" id="KW-0808">Transferase</keyword>
<keyword evidence="2" id="KW-1185">Reference proteome</keyword>
<dbReference type="InterPro" id="IPR019410">
    <property type="entry name" value="Methyltransf_16"/>
</dbReference>
<dbReference type="RefSeq" id="XP_035321426.1">
    <property type="nucleotide sequence ID" value="XM_035469046.1"/>
</dbReference>
<dbReference type="EMBL" id="JAANYQ010000008">
    <property type="protein sequence ID" value="KAF4122774.1"/>
    <property type="molecule type" value="Genomic_DNA"/>
</dbReference>
<dbReference type="OrthoDB" id="413520at2759"/>
<reference evidence="1" key="1">
    <citation type="submission" date="2020-03" db="EMBL/GenBank/DDBJ databases">
        <title>Site-based positive gene gene selection in Geosmithia morbida across the United States reveals a broad range of putative effectors and factors for local host and environmental adapation.</title>
        <authorList>
            <person name="Onufrak A."/>
            <person name="Murdoch R.W."/>
            <person name="Gazis R."/>
            <person name="Huff M."/>
            <person name="Staton M."/>
            <person name="Klingeman W."/>
            <person name="Hadziabdic D."/>
        </authorList>
    </citation>
    <scope>NUCLEOTIDE SEQUENCE</scope>
    <source>
        <strain evidence="1">1262</strain>
    </source>
</reference>
<organism evidence="1 2">
    <name type="scientific">Geosmithia morbida</name>
    <dbReference type="NCBI Taxonomy" id="1094350"/>
    <lineage>
        <taxon>Eukaryota</taxon>
        <taxon>Fungi</taxon>
        <taxon>Dikarya</taxon>
        <taxon>Ascomycota</taxon>
        <taxon>Pezizomycotina</taxon>
        <taxon>Sordariomycetes</taxon>
        <taxon>Hypocreomycetidae</taxon>
        <taxon>Hypocreales</taxon>
        <taxon>Bionectriaceae</taxon>
        <taxon>Geosmithia</taxon>
    </lineage>
</organism>
<dbReference type="SUPFAM" id="SSF53335">
    <property type="entry name" value="S-adenosyl-L-methionine-dependent methyltransferases"/>
    <property type="match status" value="1"/>
</dbReference>
<name>A0A9P4YXD6_9HYPO</name>
<dbReference type="Gene3D" id="3.40.50.150">
    <property type="entry name" value="Vaccinia Virus protein VP39"/>
    <property type="match status" value="1"/>
</dbReference>
<dbReference type="GO" id="GO:0005829">
    <property type="term" value="C:cytosol"/>
    <property type="evidence" value="ECO:0007669"/>
    <property type="project" value="TreeGrafter"/>
</dbReference>
<keyword evidence="1" id="KW-0489">Methyltransferase</keyword>
<dbReference type="Proteomes" id="UP000749293">
    <property type="component" value="Unassembled WGS sequence"/>
</dbReference>
<dbReference type="GO" id="GO:0032259">
    <property type="term" value="P:methylation"/>
    <property type="evidence" value="ECO:0007669"/>
    <property type="project" value="UniProtKB-KW"/>
</dbReference>
<dbReference type="Pfam" id="PF10294">
    <property type="entry name" value="Methyltransf_16"/>
    <property type="match status" value="1"/>
</dbReference>
<gene>
    <name evidence="1" type="ORF">GMORB2_7081</name>
</gene>
<protein>
    <submittedName>
        <fullName evidence="1">Methyltransferase</fullName>
    </submittedName>
</protein>
<dbReference type="PANTHER" id="PTHR14614:SF132">
    <property type="entry name" value="PROTEIN-LYSINE METHYLTRANSFERASE C42C1.13"/>
    <property type="match status" value="1"/>
</dbReference>
<dbReference type="GO" id="GO:0008757">
    <property type="term" value="F:S-adenosylmethionine-dependent methyltransferase activity"/>
    <property type="evidence" value="ECO:0007669"/>
    <property type="project" value="UniProtKB-ARBA"/>
</dbReference>
<evidence type="ECO:0000313" key="2">
    <source>
        <dbReference type="Proteomes" id="UP000749293"/>
    </source>
</evidence>